<dbReference type="Proteomes" id="UP000789920">
    <property type="component" value="Unassembled WGS sequence"/>
</dbReference>
<dbReference type="EMBL" id="CAJVQC010161595">
    <property type="protein sequence ID" value="CAG8848616.1"/>
    <property type="molecule type" value="Genomic_DNA"/>
</dbReference>
<protein>
    <submittedName>
        <fullName evidence="1">27545_t:CDS:1</fullName>
    </submittedName>
</protein>
<accession>A0ACA9STI0</accession>
<feature type="non-terminal residue" evidence="1">
    <location>
        <position position="45"/>
    </location>
</feature>
<evidence type="ECO:0000313" key="2">
    <source>
        <dbReference type="Proteomes" id="UP000789920"/>
    </source>
</evidence>
<name>A0ACA9STI0_9GLOM</name>
<reference evidence="1" key="1">
    <citation type="submission" date="2021-06" db="EMBL/GenBank/DDBJ databases">
        <authorList>
            <person name="Kallberg Y."/>
            <person name="Tangrot J."/>
            <person name="Rosling A."/>
        </authorList>
    </citation>
    <scope>NUCLEOTIDE SEQUENCE</scope>
    <source>
        <strain evidence="1">MA461A</strain>
    </source>
</reference>
<evidence type="ECO:0000313" key="1">
    <source>
        <dbReference type="EMBL" id="CAG8848616.1"/>
    </source>
</evidence>
<organism evidence="1 2">
    <name type="scientific">Racocetra persica</name>
    <dbReference type="NCBI Taxonomy" id="160502"/>
    <lineage>
        <taxon>Eukaryota</taxon>
        <taxon>Fungi</taxon>
        <taxon>Fungi incertae sedis</taxon>
        <taxon>Mucoromycota</taxon>
        <taxon>Glomeromycotina</taxon>
        <taxon>Glomeromycetes</taxon>
        <taxon>Diversisporales</taxon>
        <taxon>Gigasporaceae</taxon>
        <taxon>Racocetra</taxon>
    </lineage>
</organism>
<feature type="non-terminal residue" evidence="1">
    <location>
        <position position="1"/>
    </location>
</feature>
<comment type="caution">
    <text evidence="1">The sequence shown here is derived from an EMBL/GenBank/DDBJ whole genome shotgun (WGS) entry which is preliminary data.</text>
</comment>
<sequence>IVANEYNSSGEGNAVLQKYNTYIESIFILCIIMDLMYRVYEKLSQ</sequence>
<keyword evidence="2" id="KW-1185">Reference proteome</keyword>
<proteinExistence type="predicted"/>
<gene>
    <name evidence="1" type="ORF">RPERSI_LOCUS35210</name>
</gene>